<dbReference type="EMBL" id="BTRK01000002">
    <property type="protein sequence ID" value="GMR35700.1"/>
    <property type="molecule type" value="Genomic_DNA"/>
</dbReference>
<feature type="non-terminal residue" evidence="7">
    <location>
        <position position="148"/>
    </location>
</feature>
<keyword evidence="4" id="KW-0547">Nucleotide-binding</keyword>
<dbReference type="SUPFAM" id="SSF53067">
    <property type="entry name" value="Actin-like ATPase domain"/>
    <property type="match status" value="2"/>
</dbReference>
<dbReference type="InterPro" id="IPR043129">
    <property type="entry name" value="ATPase_NBD"/>
</dbReference>
<dbReference type="Pfam" id="PF00022">
    <property type="entry name" value="Actin"/>
    <property type="match status" value="1"/>
</dbReference>
<dbReference type="InterPro" id="IPR004000">
    <property type="entry name" value="Actin"/>
</dbReference>
<dbReference type="PRINTS" id="PR00190">
    <property type="entry name" value="ACTIN"/>
</dbReference>
<comment type="caution">
    <text evidence="7">The sequence shown here is derived from an EMBL/GenBank/DDBJ whole genome shotgun (WGS) entry which is preliminary data.</text>
</comment>
<evidence type="ECO:0000313" key="7">
    <source>
        <dbReference type="EMBL" id="GMR35700.1"/>
    </source>
</evidence>
<dbReference type="SMART" id="SM00268">
    <property type="entry name" value="ACTIN"/>
    <property type="match status" value="1"/>
</dbReference>
<proteinExistence type="inferred from homology"/>
<dbReference type="Gene3D" id="3.30.420.40">
    <property type="match status" value="1"/>
</dbReference>
<dbReference type="AlphaFoldDB" id="A0AAN4ZEW9"/>
<dbReference type="PANTHER" id="PTHR11937">
    <property type="entry name" value="ACTIN"/>
    <property type="match status" value="1"/>
</dbReference>
<comment type="similarity">
    <text evidence="2 6">Belongs to the actin family.</text>
</comment>
<gene>
    <name evidence="7" type="ORF">PMAYCL1PPCAC_05895</name>
</gene>
<evidence type="ECO:0000256" key="6">
    <source>
        <dbReference type="RuleBase" id="RU000487"/>
    </source>
</evidence>
<evidence type="ECO:0000256" key="3">
    <source>
        <dbReference type="ARBA" id="ARBA00022490"/>
    </source>
</evidence>
<name>A0AAN4ZEW9_9BILA</name>
<evidence type="ECO:0000256" key="4">
    <source>
        <dbReference type="ARBA" id="ARBA00022741"/>
    </source>
</evidence>
<protein>
    <recommendedName>
        <fullName evidence="9">Actin</fullName>
    </recommendedName>
</protein>
<accession>A0AAN4ZEW9</accession>
<evidence type="ECO:0000256" key="5">
    <source>
        <dbReference type="ARBA" id="ARBA00022840"/>
    </source>
</evidence>
<organism evidence="7 8">
    <name type="scientific">Pristionchus mayeri</name>
    <dbReference type="NCBI Taxonomy" id="1317129"/>
    <lineage>
        <taxon>Eukaryota</taxon>
        <taxon>Metazoa</taxon>
        <taxon>Ecdysozoa</taxon>
        <taxon>Nematoda</taxon>
        <taxon>Chromadorea</taxon>
        <taxon>Rhabditida</taxon>
        <taxon>Rhabditina</taxon>
        <taxon>Diplogasteromorpha</taxon>
        <taxon>Diplogasteroidea</taxon>
        <taxon>Neodiplogasteridae</taxon>
        <taxon>Pristionchus</taxon>
    </lineage>
</organism>
<evidence type="ECO:0000313" key="8">
    <source>
        <dbReference type="Proteomes" id="UP001328107"/>
    </source>
</evidence>
<sequence length="148" mass="16740">GILSLKYPINRGTVTDWSCMKEIWHHVFFNSWRIDPQDHPILLTEAPLSPRKNREKIAEIMFETFGFHATHINLPAVLSLYASGRTTGIVVDSGEGLTHAIPVFEGYALRHAIKRLTIAGGDLTDHMRTLLRERGHSLSTTAEREIVR</sequence>
<evidence type="ECO:0000256" key="2">
    <source>
        <dbReference type="ARBA" id="ARBA00006752"/>
    </source>
</evidence>
<dbReference type="GO" id="GO:0005737">
    <property type="term" value="C:cytoplasm"/>
    <property type="evidence" value="ECO:0007669"/>
    <property type="project" value="UniProtKB-SubCell"/>
</dbReference>
<keyword evidence="8" id="KW-1185">Reference proteome</keyword>
<dbReference type="FunFam" id="3.30.420.40:FF:000050">
    <property type="entry name" value="Actin, alpha skeletal muscle"/>
    <property type="match status" value="1"/>
</dbReference>
<evidence type="ECO:0000256" key="1">
    <source>
        <dbReference type="ARBA" id="ARBA00004496"/>
    </source>
</evidence>
<dbReference type="GO" id="GO:0005524">
    <property type="term" value="F:ATP binding"/>
    <property type="evidence" value="ECO:0007669"/>
    <property type="project" value="UniProtKB-KW"/>
</dbReference>
<dbReference type="Gene3D" id="3.90.640.10">
    <property type="entry name" value="Actin, Chain A, domain 4"/>
    <property type="match status" value="1"/>
</dbReference>
<comment type="subcellular location">
    <subcellularLocation>
        <location evidence="1">Cytoplasm</location>
    </subcellularLocation>
</comment>
<dbReference type="InterPro" id="IPR020902">
    <property type="entry name" value="Actin/actin-like_CS"/>
</dbReference>
<feature type="non-terminal residue" evidence="7">
    <location>
        <position position="1"/>
    </location>
</feature>
<evidence type="ECO:0008006" key="9">
    <source>
        <dbReference type="Google" id="ProtNLM"/>
    </source>
</evidence>
<dbReference type="Proteomes" id="UP001328107">
    <property type="component" value="Unassembled WGS sequence"/>
</dbReference>
<reference evidence="8" key="1">
    <citation type="submission" date="2022-10" db="EMBL/GenBank/DDBJ databases">
        <title>Genome assembly of Pristionchus species.</title>
        <authorList>
            <person name="Yoshida K."/>
            <person name="Sommer R.J."/>
        </authorList>
    </citation>
    <scope>NUCLEOTIDE SEQUENCE [LARGE SCALE GENOMIC DNA]</scope>
    <source>
        <strain evidence="8">RS5460</strain>
    </source>
</reference>
<dbReference type="PROSITE" id="PS01132">
    <property type="entry name" value="ACTINS_ACT_LIKE"/>
    <property type="match status" value="1"/>
</dbReference>
<keyword evidence="5" id="KW-0067">ATP-binding</keyword>
<keyword evidence="3" id="KW-0963">Cytoplasm</keyword>